<evidence type="ECO:0000259" key="9">
    <source>
        <dbReference type="PROSITE" id="PS50893"/>
    </source>
</evidence>
<evidence type="ECO:0000313" key="11">
    <source>
        <dbReference type="Proteomes" id="UP000577362"/>
    </source>
</evidence>
<dbReference type="SMART" id="SM00382">
    <property type="entry name" value="AAA"/>
    <property type="match status" value="1"/>
</dbReference>
<comment type="caution">
    <text evidence="10">The sequence shown here is derived from an EMBL/GenBank/DDBJ whole genome shotgun (WGS) entry which is preliminary data.</text>
</comment>
<reference evidence="10 11" key="1">
    <citation type="submission" date="2020-08" db="EMBL/GenBank/DDBJ databases">
        <title>Genomic Encyclopedia of Type Strains, Phase IV (KMG-IV): sequencing the most valuable type-strain genomes for metagenomic binning, comparative biology and taxonomic classification.</title>
        <authorList>
            <person name="Goeker M."/>
        </authorList>
    </citation>
    <scope>NUCLEOTIDE SEQUENCE [LARGE SCALE GENOMIC DNA]</scope>
    <source>
        <strain evidence="10 11">DSM 103737</strain>
    </source>
</reference>
<organism evidence="10 11">
    <name type="scientific">Chelatococcus caeni</name>
    <dbReference type="NCBI Taxonomy" id="1348468"/>
    <lineage>
        <taxon>Bacteria</taxon>
        <taxon>Pseudomonadati</taxon>
        <taxon>Pseudomonadota</taxon>
        <taxon>Alphaproteobacteria</taxon>
        <taxon>Hyphomicrobiales</taxon>
        <taxon>Chelatococcaceae</taxon>
        <taxon>Chelatococcus</taxon>
    </lineage>
</organism>
<dbReference type="SUPFAM" id="SSF52540">
    <property type="entry name" value="P-loop containing nucleoside triphosphate hydrolases"/>
    <property type="match status" value="1"/>
</dbReference>
<sequence>MAEIVVDNLTKVWSGSPAVDGISFTCASGEFTVLLGPSGCGKSTTLRLIAGLEQPSAGAIAIGGRDVTRRSPAERGIAMVFQSYALFPHLSVAENILFGLKVRRVPRAERDERLKRAAQTLGLTQLLDRKPAALSGGQRQRVALGRAIVADAAVCLMDEPLSNLDAQLRQEMRAEIRGLQRRLGMTMIYVTHDQVEAMTMSDRVVLMRDGRIEQQGTPAELYDCPASGFAARFLGTPPMNLLPAAAGAGLAPDVPAAAEGSIGVRPERLRVDAPGHGLTATVEAIEYLGADTLLTLDAAGAKLIARTDGHARHRIGEAVGVSCAAGDLHFFDAGSGRRVEANGNGCNAPERGEGA</sequence>
<comment type="subcellular location">
    <subcellularLocation>
        <location evidence="1">Cell inner membrane</location>
        <topology evidence="1">Peripheral membrane protein</topology>
    </subcellularLocation>
</comment>
<dbReference type="CDD" id="cd03301">
    <property type="entry name" value="ABC_MalK_N"/>
    <property type="match status" value="1"/>
</dbReference>
<protein>
    <submittedName>
        <fullName evidence="10">sn-glycerol 3-phosphate transport system ATP-binding protein</fullName>
    </submittedName>
</protein>
<evidence type="ECO:0000256" key="5">
    <source>
        <dbReference type="ARBA" id="ARBA00022741"/>
    </source>
</evidence>
<evidence type="ECO:0000256" key="8">
    <source>
        <dbReference type="ARBA" id="ARBA00023136"/>
    </source>
</evidence>
<dbReference type="GO" id="GO:0016887">
    <property type="term" value="F:ATP hydrolysis activity"/>
    <property type="evidence" value="ECO:0007669"/>
    <property type="project" value="InterPro"/>
</dbReference>
<dbReference type="Gene3D" id="2.40.50.140">
    <property type="entry name" value="Nucleic acid-binding proteins"/>
    <property type="match status" value="1"/>
</dbReference>
<evidence type="ECO:0000256" key="2">
    <source>
        <dbReference type="ARBA" id="ARBA00005417"/>
    </source>
</evidence>
<dbReference type="AlphaFoldDB" id="A0A840C7C0"/>
<dbReference type="Pfam" id="PF08402">
    <property type="entry name" value="TOBE_2"/>
    <property type="match status" value="1"/>
</dbReference>
<comment type="similarity">
    <text evidence="2">Belongs to the ABC transporter superfamily.</text>
</comment>
<dbReference type="GO" id="GO:0005524">
    <property type="term" value="F:ATP binding"/>
    <property type="evidence" value="ECO:0007669"/>
    <property type="project" value="UniProtKB-KW"/>
</dbReference>
<evidence type="ECO:0000256" key="3">
    <source>
        <dbReference type="ARBA" id="ARBA00022448"/>
    </source>
</evidence>
<evidence type="ECO:0000256" key="1">
    <source>
        <dbReference type="ARBA" id="ARBA00004417"/>
    </source>
</evidence>
<evidence type="ECO:0000256" key="4">
    <source>
        <dbReference type="ARBA" id="ARBA00022475"/>
    </source>
</evidence>
<proteinExistence type="inferred from homology"/>
<dbReference type="InterPro" id="IPR017871">
    <property type="entry name" value="ABC_transporter-like_CS"/>
</dbReference>
<keyword evidence="5" id="KW-0547">Nucleotide-binding</keyword>
<dbReference type="RefSeq" id="WP_019404720.1">
    <property type="nucleotide sequence ID" value="NZ_JACIEN010000004.1"/>
</dbReference>
<dbReference type="Gene3D" id="3.40.50.300">
    <property type="entry name" value="P-loop containing nucleotide triphosphate hydrolases"/>
    <property type="match status" value="1"/>
</dbReference>
<keyword evidence="3" id="KW-0813">Transport</keyword>
<gene>
    <name evidence="10" type="ORF">GGR16_003294</name>
</gene>
<dbReference type="Gene3D" id="2.40.50.100">
    <property type="match status" value="1"/>
</dbReference>
<dbReference type="GO" id="GO:0008643">
    <property type="term" value="P:carbohydrate transport"/>
    <property type="evidence" value="ECO:0007669"/>
    <property type="project" value="InterPro"/>
</dbReference>
<keyword evidence="6 10" id="KW-0067">ATP-binding</keyword>
<dbReference type="PROSITE" id="PS50893">
    <property type="entry name" value="ABC_TRANSPORTER_2"/>
    <property type="match status" value="1"/>
</dbReference>
<evidence type="ECO:0000256" key="6">
    <source>
        <dbReference type="ARBA" id="ARBA00022840"/>
    </source>
</evidence>
<keyword evidence="4" id="KW-1003">Cell membrane</keyword>
<dbReference type="PANTHER" id="PTHR43875:SF15">
    <property type="entry name" value="TREHALOSE IMPORT ATP-BINDING PROTEIN SUGC"/>
    <property type="match status" value="1"/>
</dbReference>
<dbReference type="InterPro" id="IPR013611">
    <property type="entry name" value="Transp-assoc_OB_typ2"/>
</dbReference>
<keyword evidence="8" id="KW-0472">Membrane</keyword>
<dbReference type="PANTHER" id="PTHR43875">
    <property type="entry name" value="MALTODEXTRIN IMPORT ATP-BINDING PROTEIN MSMX"/>
    <property type="match status" value="1"/>
</dbReference>
<dbReference type="InterPro" id="IPR047641">
    <property type="entry name" value="ABC_transpr_MalK/UgpC-like"/>
</dbReference>
<dbReference type="EMBL" id="JACIEN010000004">
    <property type="protein sequence ID" value="MBB4018247.1"/>
    <property type="molecule type" value="Genomic_DNA"/>
</dbReference>
<feature type="domain" description="ABC transporter" evidence="9">
    <location>
        <begin position="4"/>
        <end position="234"/>
    </location>
</feature>
<dbReference type="FunFam" id="3.40.50.300:FF:000042">
    <property type="entry name" value="Maltose/maltodextrin ABC transporter, ATP-binding protein"/>
    <property type="match status" value="1"/>
</dbReference>
<dbReference type="Pfam" id="PF00005">
    <property type="entry name" value="ABC_tran"/>
    <property type="match status" value="1"/>
</dbReference>
<dbReference type="InterPro" id="IPR015855">
    <property type="entry name" value="ABC_transpr_MalK-like"/>
</dbReference>
<keyword evidence="11" id="KW-1185">Reference proteome</keyword>
<dbReference type="Proteomes" id="UP000577362">
    <property type="component" value="Unassembled WGS sequence"/>
</dbReference>
<dbReference type="SUPFAM" id="SSF50331">
    <property type="entry name" value="MOP-like"/>
    <property type="match status" value="1"/>
</dbReference>
<dbReference type="InterPro" id="IPR003593">
    <property type="entry name" value="AAA+_ATPase"/>
</dbReference>
<dbReference type="InterPro" id="IPR027417">
    <property type="entry name" value="P-loop_NTPase"/>
</dbReference>
<keyword evidence="7" id="KW-1278">Translocase</keyword>
<evidence type="ECO:0000313" key="10">
    <source>
        <dbReference type="EMBL" id="MBB4018247.1"/>
    </source>
</evidence>
<evidence type="ECO:0000256" key="7">
    <source>
        <dbReference type="ARBA" id="ARBA00022967"/>
    </source>
</evidence>
<dbReference type="InterPro" id="IPR003439">
    <property type="entry name" value="ABC_transporter-like_ATP-bd"/>
</dbReference>
<name>A0A840C7C0_9HYPH</name>
<dbReference type="PROSITE" id="PS00211">
    <property type="entry name" value="ABC_TRANSPORTER_1"/>
    <property type="match status" value="1"/>
</dbReference>
<dbReference type="GO" id="GO:0140359">
    <property type="term" value="F:ABC-type transporter activity"/>
    <property type="evidence" value="ECO:0007669"/>
    <property type="project" value="InterPro"/>
</dbReference>
<dbReference type="GO" id="GO:0055052">
    <property type="term" value="C:ATP-binding cassette (ABC) transporter complex, substrate-binding subunit-containing"/>
    <property type="evidence" value="ECO:0007669"/>
    <property type="project" value="TreeGrafter"/>
</dbReference>
<dbReference type="InterPro" id="IPR012340">
    <property type="entry name" value="NA-bd_OB-fold"/>
</dbReference>
<dbReference type="InterPro" id="IPR008995">
    <property type="entry name" value="Mo/tungstate-bd_C_term_dom"/>
</dbReference>
<accession>A0A840C7C0</accession>